<dbReference type="Pfam" id="PF01527">
    <property type="entry name" value="HTH_Tnp_1"/>
    <property type="match status" value="1"/>
</dbReference>
<dbReference type="SUPFAM" id="SSF46689">
    <property type="entry name" value="Homeodomain-like"/>
    <property type="match status" value="1"/>
</dbReference>
<dbReference type="RefSeq" id="WP_314207963.1">
    <property type="nucleotide sequence ID" value="NZ_JAVTLL010000063.1"/>
</dbReference>
<gene>
    <name evidence="2" type="ORF">RQC66_44430</name>
</gene>
<evidence type="ECO:0000313" key="3">
    <source>
        <dbReference type="Proteomes" id="UP001257948"/>
    </source>
</evidence>
<feature type="coiled-coil region" evidence="1">
    <location>
        <begin position="66"/>
        <end position="93"/>
    </location>
</feature>
<dbReference type="Gene3D" id="1.10.10.60">
    <property type="entry name" value="Homeodomain-like"/>
    <property type="match status" value="1"/>
</dbReference>
<dbReference type="EMBL" id="JAVTLL010000063">
    <property type="protein sequence ID" value="MDT7847772.1"/>
    <property type="molecule type" value="Genomic_DNA"/>
</dbReference>
<name>A0ABU3M8B2_9ACTN</name>
<keyword evidence="1" id="KW-0175">Coiled coil</keyword>
<evidence type="ECO:0000256" key="1">
    <source>
        <dbReference type="SAM" id="Coils"/>
    </source>
</evidence>
<accession>A0ABU3M8B2</accession>
<reference evidence="3" key="1">
    <citation type="submission" date="2023-07" db="EMBL/GenBank/DDBJ databases">
        <title>Draft genome sequence of the endophytic actinobacterium Streptomyces justiciae WPN32, a potential antibiotic producer.</title>
        <authorList>
            <person name="Yasawong M."/>
            <person name="Pana W."/>
            <person name="Ganta P."/>
            <person name="Santapan N."/>
            <person name="Songngamsuk T."/>
            <person name="Phatcharaharikarn M."/>
            <person name="Kerdtoob S."/>
            <person name="Nantapong N."/>
        </authorList>
    </citation>
    <scope>NUCLEOTIDE SEQUENCE [LARGE SCALE GENOMIC DNA]</scope>
    <source>
        <strain evidence="3">WPN32</strain>
    </source>
</reference>
<organism evidence="2 3">
    <name type="scientific">Streptomyces justiciae</name>
    <dbReference type="NCBI Taxonomy" id="2780140"/>
    <lineage>
        <taxon>Bacteria</taxon>
        <taxon>Bacillati</taxon>
        <taxon>Actinomycetota</taxon>
        <taxon>Actinomycetes</taxon>
        <taxon>Kitasatosporales</taxon>
        <taxon>Streptomycetaceae</taxon>
        <taxon>Streptomyces</taxon>
    </lineage>
</organism>
<dbReference type="InterPro" id="IPR002514">
    <property type="entry name" value="Transposase_8"/>
</dbReference>
<dbReference type="PANTHER" id="PTHR33215:SF13">
    <property type="entry name" value="PROTEIN DISTAL ANTENNA"/>
    <property type="match status" value="1"/>
</dbReference>
<protein>
    <submittedName>
        <fullName evidence="2">Transposase</fullName>
    </submittedName>
</protein>
<dbReference type="InterPro" id="IPR051839">
    <property type="entry name" value="RD_transcriptional_regulator"/>
</dbReference>
<dbReference type="Proteomes" id="UP001257948">
    <property type="component" value="Unassembled WGS sequence"/>
</dbReference>
<evidence type="ECO:0000313" key="2">
    <source>
        <dbReference type="EMBL" id="MDT7847772.1"/>
    </source>
</evidence>
<dbReference type="InterPro" id="IPR009057">
    <property type="entry name" value="Homeodomain-like_sf"/>
</dbReference>
<proteinExistence type="predicted"/>
<sequence length="103" mass="11762">MVAKRKNFPEEFKRDAVALVRSSKDRTYTDIARGLGIHVETLRKWVREDHSRALGAMGGGAEAGMTSDGQEELKRLRRENARLKEDNEILRKAAAYFARETTR</sequence>
<keyword evidence="3" id="KW-1185">Reference proteome</keyword>
<comment type="caution">
    <text evidence="2">The sequence shown here is derived from an EMBL/GenBank/DDBJ whole genome shotgun (WGS) entry which is preliminary data.</text>
</comment>
<dbReference type="PANTHER" id="PTHR33215">
    <property type="entry name" value="PROTEIN DISTAL ANTENNA"/>
    <property type="match status" value="1"/>
</dbReference>